<accession>A0A1J5DPM7</accession>
<gene>
    <name evidence="1" type="ORF">AUJ95_07205</name>
</gene>
<dbReference type="AlphaFoldDB" id="A0A1J5DPM7"/>
<proteinExistence type="predicted"/>
<organism evidence="1 2">
    <name type="scientific">Candidatus Desantisbacteria bacterium CG2_30_40_21</name>
    <dbReference type="NCBI Taxonomy" id="1817895"/>
    <lineage>
        <taxon>Bacteria</taxon>
        <taxon>Candidatus Desantisiibacteriota</taxon>
    </lineage>
</organism>
<evidence type="ECO:0000313" key="2">
    <source>
        <dbReference type="Proteomes" id="UP000183085"/>
    </source>
</evidence>
<comment type="caution">
    <text evidence="1">The sequence shown here is derived from an EMBL/GenBank/DDBJ whole genome shotgun (WGS) entry which is preliminary data.</text>
</comment>
<dbReference type="EMBL" id="MNYI01000188">
    <property type="protein sequence ID" value="OIP38085.1"/>
    <property type="molecule type" value="Genomic_DNA"/>
</dbReference>
<evidence type="ECO:0008006" key="3">
    <source>
        <dbReference type="Google" id="ProtNLM"/>
    </source>
</evidence>
<evidence type="ECO:0000313" key="1">
    <source>
        <dbReference type="EMBL" id="OIP38085.1"/>
    </source>
</evidence>
<dbReference type="InterPro" id="IPR021457">
    <property type="entry name" value="DUF3108"/>
</dbReference>
<dbReference type="Proteomes" id="UP000183085">
    <property type="component" value="Unassembled WGS sequence"/>
</dbReference>
<protein>
    <recommendedName>
        <fullName evidence="3">DUF3108 domain-containing protein</fullName>
    </recommendedName>
</protein>
<name>A0A1J5DPM7_9BACT</name>
<reference evidence="1 2" key="1">
    <citation type="journal article" date="2016" name="Environ. Microbiol.">
        <title>Genomic resolution of a cold subsurface aquifer community provides metabolic insights for novel microbes adapted to high CO concentrations.</title>
        <authorList>
            <person name="Probst A.J."/>
            <person name="Castelle C.J."/>
            <person name="Singh A."/>
            <person name="Brown C.T."/>
            <person name="Anantharaman K."/>
            <person name="Sharon I."/>
            <person name="Hug L.A."/>
            <person name="Burstein D."/>
            <person name="Emerson J.B."/>
            <person name="Thomas B.C."/>
            <person name="Banfield J.F."/>
        </authorList>
    </citation>
    <scope>NUCLEOTIDE SEQUENCE [LARGE SCALE GENOMIC DNA]</scope>
    <source>
        <strain evidence="1">CG2_30_40_21</strain>
    </source>
</reference>
<dbReference type="Pfam" id="PF11306">
    <property type="entry name" value="DUF3108"/>
    <property type="match status" value="1"/>
</dbReference>
<dbReference type="STRING" id="1817895.AUJ95_07205"/>
<sequence>MKIVLLFCTIITFCNYGFAESLPFKEKETLSFSIEMFGMKIGNQTIAACLLPGSQTLQLISETRTAPFVSKIYKLHNKIETHISMKNLLPVYIKNQIQEGKYIKNWTVELDQMNHFGIITTVKDDKRERIILSPNTMNIPALIYYLRGKKLKLNDSHSLALLNEDGDKAITVRVEKQERIRVPQGKFSTLKVVESSGGVVIWFTNDENRLPVKIECQTNAGWLKAELVGVK</sequence>